<dbReference type="EMBL" id="LGTE01000007">
    <property type="protein sequence ID" value="KNZ69970.1"/>
    <property type="molecule type" value="Genomic_DNA"/>
</dbReference>
<dbReference type="SUPFAM" id="SSF53756">
    <property type="entry name" value="UDP-Glycosyltransferase/glycogen phosphorylase"/>
    <property type="match status" value="1"/>
</dbReference>
<comment type="similarity">
    <text evidence="1">Belongs to the glycosyltransferase 20 family.</text>
</comment>
<evidence type="ECO:0000256" key="1">
    <source>
        <dbReference type="ARBA" id="ARBA00008799"/>
    </source>
</evidence>
<dbReference type="PANTHER" id="PTHR10788">
    <property type="entry name" value="TREHALOSE-6-PHOSPHATE SYNTHASE"/>
    <property type="match status" value="1"/>
</dbReference>
<dbReference type="PATRIC" id="fig|281456.6.peg.1437"/>
<comment type="caution">
    <text evidence="2">The sequence shown here is derived from an EMBL/GenBank/DDBJ whole genome shotgun (WGS) entry which is preliminary data.</text>
</comment>
<keyword evidence="3" id="KW-1185">Reference proteome</keyword>
<reference evidence="3" key="1">
    <citation type="submission" date="2015-07" db="EMBL/GenBank/DDBJ databases">
        <title>Complete Genome of Thermincola ferriacetica strain Z-0001T.</title>
        <authorList>
            <person name="Lusk B."/>
            <person name="Badalamenti J.P."/>
            <person name="Parameswaran P."/>
            <person name="Bond D.R."/>
            <person name="Torres C.I."/>
        </authorList>
    </citation>
    <scope>NUCLEOTIDE SEQUENCE [LARGE SCALE GENOMIC DNA]</scope>
    <source>
        <strain evidence="3">Z-0001</strain>
    </source>
</reference>
<evidence type="ECO:0000313" key="3">
    <source>
        <dbReference type="Proteomes" id="UP000037175"/>
    </source>
</evidence>
<accession>A0A0L6W362</accession>
<dbReference type="RefSeq" id="WP_052217404.1">
    <property type="nucleotide sequence ID" value="NZ_LGTE01000007.1"/>
</dbReference>
<dbReference type="Gene3D" id="3.40.50.2000">
    <property type="entry name" value="Glycogen Phosphorylase B"/>
    <property type="match status" value="2"/>
</dbReference>
<proteinExistence type="inferred from homology"/>
<dbReference type="GO" id="GO:0005992">
    <property type="term" value="P:trehalose biosynthetic process"/>
    <property type="evidence" value="ECO:0007669"/>
    <property type="project" value="InterPro"/>
</dbReference>
<protein>
    <submittedName>
        <fullName evidence="2">Alpha,alpha-trehalose-phosphate synthase</fullName>
    </submittedName>
</protein>
<dbReference type="GO" id="GO:0003825">
    <property type="term" value="F:alpha,alpha-trehalose-phosphate synthase (UDP-forming) activity"/>
    <property type="evidence" value="ECO:0007669"/>
    <property type="project" value="TreeGrafter"/>
</dbReference>
<dbReference type="PANTHER" id="PTHR10788:SF106">
    <property type="entry name" value="BCDNA.GH08860"/>
    <property type="match status" value="1"/>
</dbReference>
<dbReference type="Proteomes" id="UP000037175">
    <property type="component" value="Unassembled WGS sequence"/>
</dbReference>
<name>A0A0L6W362_9FIRM</name>
<dbReference type="Pfam" id="PF00982">
    <property type="entry name" value="Glyco_transf_20"/>
    <property type="match status" value="1"/>
</dbReference>
<dbReference type="CDD" id="cd03788">
    <property type="entry name" value="GT20_TPS"/>
    <property type="match status" value="1"/>
</dbReference>
<evidence type="ECO:0000313" key="2">
    <source>
        <dbReference type="EMBL" id="KNZ69970.1"/>
    </source>
</evidence>
<dbReference type="InterPro" id="IPR001830">
    <property type="entry name" value="Glyco_trans_20"/>
</dbReference>
<sequence length="519" mass="58872">MGFIKPLAVKFNGQLVVVSNRGACTFRETSQGVKGIPSVSGLVSALEPVVAREGGVWVAWGGRFGNEGDETGISCPLPEGDPKYVFQEVMLAPREVDLYYNGFANSCLWPLCHNFIEKSVFEEQYWQAYCQVNEKYARVILKTTKPQDFIWIHDYHLAKVPSYIRRFRTRARISLFWHIPFPPAEIFAVMPWAKEYISDMLDAELVGFHTQNYAQNFLQAAEEIAGAKVDYVSGTIYRERKRTKVVALPIGINWREFESLAGSAEVMQRAAQIRRSVGGDYMLVGVDRLDYTKGILERLQALAWLYKNYPQYRDKLTFVQIAVPSRTDTYAYQELRRKIEETVGRINGDFTENYHVPVRYLFKSLSKEELVAHYLAADMALVTPVKDGLNLVAKEYVVTNANNTGVLLLSPFAGAAQQLKEALQANPFSPRETAEQIIAGLEMPDAEKKRRLKALNNIVRNQDIDWWWEQLRLNWLGDVLQSRYVSPSDKVPEVLRHESVIGLAGRDTGVFGSSGFISS</sequence>
<gene>
    <name evidence="2" type="ORF">Tfer_1351</name>
</gene>
<dbReference type="AlphaFoldDB" id="A0A0L6W362"/>
<organism evidence="2 3">
    <name type="scientific">Thermincola ferriacetica</name>
    <dbReference type="NCBI Taxonomy" id="281456"/>
    <lineage>
        <taxon>Bacteria</taxon>
        <taxon>Bacillati</taxon>
        <taxon>Bacillota</taxon>
        <taxon>Clostridia</taxon>
        <taxon>Eubacteriales</taxon>
        <taxon>Thermincolaceae</taxon>
        <taxon>Thermincola</taxon>
    </lineage>
</organism>